<dbReference type="Proteomes" id="UP000549394">
    <property type="component" value="Unassembled WGS sequence"/>
</dbReference>
<feature type="transmembrane region" description="Helical" evidence="3">
    <location>
        <begin position="60"/>
        <end position="82"/>
    </location>
</feature>
<dbReference type="Gene3D" id="1.20.1250.20">
    <property type="entry name" value="MFS general substrate transporter like domains"/>
    <property type="match status" value="2"/>
</dbReference>
<dbReference type="PANTHER" id="PTHR11388">
    <property type="entry name" value="ORGANIC ANION TRANSPORTER"/>
    <property type="match status" value="1"/>
</dbReference>
<name>A0A7I8VL00_9ANNE</name>
<feature type="compositionally biased region" description="Basic and acidic residues" evidence="2">
    <location>
        <begin position="445"/>
        <end position="464"/>
    </location>
</feature>
<feature type="region of interest" description="Disordered" evidence="2">
    <location>
        <begin position="442"/>
        <end position="465"/>
    </location>
</feature>
<evidence type="ECO:0000313" key="5">
    <source>
        <dbReference type="Proteomes" id="UP000549394"/>
    </source>
</evidence>
<dbReference type="GO" id="GO:0016323">
    <property type="term" value="C:basolateral plasma membrane"/>
    <property type="evidence" value="ECO:0007669"/>
    <property type="project" value="TreeGrafter"/>
</dbReference>
<keyword evidence="3" id="KW-1133">Transmembrane helix</keyword>
<comment type="caution">
    <text evidence="4">The sequence shown here is derived from an EMBL/GenBank/DDBJ whole genome shotgun (WGS) entry which is preliminary data.</text>
</comment>
<feature type="transmembrane region" description="Helical" evidence="3">
    <location>
        <begin position="562"/>
        <end position="583"/>
    </location>
</feature>
<feature type="region of interest" description="Disordered" evidence="2">
    <location>
        <begin position="360"/>
        <end position="384"/>
    </location>
</feature>
<protein>
    <submittedName>
        <fullName evidence="4">DgyrCDS5050</fullName>
    </submittedName>
</protein>
<organism evidence="4 5">
    <name type="scientific">Dimorphilus gyrociliatus</name>
    <dbReference type="NCBI Taxonomy" id="2664684"/>
    <lineage>
        <taxon>Eukaryota</taxon>
        <taxon>Metazoa</taxon>
        <taxon>Spiralia</taxon>
        <taxon>Lophotrochozoa</taxon>
        <taxon>Annelida</taxon>
        <taxon>Polychaeta</taxon>
        <taxon>Polychaeta incertae sedis</taxon>
        <taxon>Dinophilidae</taxon>
        <taxon>Dimorphilus</taxon>
    </lineage>
</organism>
<dbReference type="Pfam" id="PF03137">
    <property type="entry name" value="OATP"/>
    <property type="match status" value="2"/>
</dbReference>
<feature type="transmembrane region" description="Helical" evidence="3">
    <location>
        <begin position="517"/>
        <end position="550"/>
    </location>
</feature>
<feature type="transmembrane region" description="Helical" evidence="3">
    <location>
        <begin position="492"/>
        <end position="511"/>
    </location>
</feature>
<feature type="transmembrane region" description="Helical" evidence="3">
    <location>
        <begin position="156"/>
        <end position="176"/>
    </location>
</feature>
<gene>
    <name evidence="4" type="ORF">DGYR_LOCUS4778</name>
</gene>
<feature type="transmembrane region" description="Helical" evidence="3">
    <location>
        <begin position="661"/>
        <end position="684"/>
    </location>
</feature>
<dbReference type="AlphaFoldDB" id="A0A7I8VL00"/>
<feature type="transmembrane region" description="Helical" evidence="3">
    <location>
        <begin position="750"/>
        <end position="770"/>
    </location>
</feature>
<feature type="compositionally biased region" description="Basic and acidic residues" evidence="2">
    <location>
        <begin position="293"/>
        <end position="315"/>
    </location>
</feature>
<evidence type="ECO:0000256" key="2">
    <source>
        <dbReference type="SAM" id="MobiDB-lite"/>
    </source>
</evidence>
<feature type="compositionally biased region" description="Basic residues" evidence="2">
    <location>
        <begin position="272"/>
        <end position="291"/>
    </location>
</feature>
<accession>A0A7I8VL00</accession>
<evidence type="ECO:0000313" key="4">
    <source>
        <dbReference type="EMBL" id="CAD5116126.1"/>
    </source>
</evidence>
<feature type="transmembrane region" description="Helical" evidence="3">
    <location>
        <begin position="188"/>
        <end position="207"/>
    </location>
</feature>
<feature type="transmembrane region" description="Helical" evidence="3">
    <location>
        <begin position="696"/>
        <end position="715"/>
    </location>
</feature>
<keyword evidence="3" id="KW-0472">Membrane</keyword>
<keyword evidence="3" id="KW-0812">Transmembrane</keyword>
<dbReference type="GO" id="GO:0043252">
    <property type="term" value="P:sodium-independent organic anion transport"/>
    <property type="evidence" value="ECO:0007669"/>
    <property type="project" value="TreeGrafter"/>
</dbReference>
<feature type="transmembrane region" description="Helical" evidence="3">
    <location>
        <begin position="89"/>
        <end position="108"/>
    </location>
</feature>
<dbReference type="SUPFAM" id="SSF103473">
    <property type="entry name" value="MFS general substrate transporter"/>
    <property type="match status" value="1"/>
</dbReference>
<feature type="compositionally biased region" description="Acidic residues" evidence="2">
    <location>
        <begin position="363"/>
        <end position="374"/>
    </location>
</feature>
<keyword evidence="5" id="KW-1185">Reference proteome</keyword>
<feature type="transmembrane region" description="Helical" evidence="3">
    <location>
        <begin position="20"/>
        <end position="40"/>
    </location>
</feature>
<dbReference type="InterPro" id="IPR036259">
    <property type="entry name" value="MFS_trans_sf"/>
</dbReference>
<evidence type="ECO:0000256" key="3">
    <source>
        <dbReference type="SAM" id="Phobius"/>
    </source>
</evidence>
<feature type="transmembrane region" description="Helical" evidence="3">
    <location>
        <begin position="227"/>
        <end position="249"/>
    </location>
</feature>
<proteinExistence type="predicted"/>
<keyword evidence="1" id="KW-1015">Disulfide bond</keyword>
<dbReference type="PANTHER" id="PTHR11388:SF142">
    <property type="entry name" value="SOLUTE CARRIER ORGANIC ANION TRANSPORTER FAMILY MEMBER 5A1"/>
    <property type="match status" value="1"/>
</dbReference>
<sequence length="786" mass="88569">MEPSKVQPSKKSSTSKWTNIQSFLILMSLLFFSTGFIESYTKRAVIDLQRRFAFDDRYSFFLNGLSDVGLACCVIFAGYYGNNLHRPKVIGIGVCITIVGLLCFVPQVQYDNFDPSNMTALHGDAAICTGTRKYYSQCDIVKKFERGSRFVSLLSLGQFLIGCGQTLWTILGLMYIDDNCDNLTKSTHFIGILISMKFFGQSIGALLGFGFGEINENLKSGLDWIGAWWLGFAIITGLLFFTAIPIFCYPRFIIKRAWIWSGYRRVPQKTTTAKRKPKSKANARGTKKNTTLKRPDKEESNVEEKEVETTSETKTENSQPETIQSSSNKDEATVIVINVENGNIFERNAFETLERDRTKVELAEEDASEKDEEEPAKTEETSLYNKKKVNETHIESQIDQTESISKVQYNGYVNEGFALESSRQELESNNITDNTIPITIEEVDESNKEETDDKNDKIKKAEPKKTKRRRRFKKYKLRDIFDYLLKLLKNPYWILIIVGTIISAFTHLAYFSNLPHYLIAVFMMEIRLAFLLSGLVFGVGTGLGIIFGLFLTTKYLKTARRFTIYIISISLTITCIAIVLLAFRCNSPEVKFYADRGIPCYCEEVEFERICTSNGTYFSACHAGCKEITNDGNYANCSSSISDKILEADKCSKECKNVGGFLFVAFILAMACGSGYIPVLSLILRTVERKQKSLSFSCVVFAATILGSIPGQASYREIIISNCNQKYLDCRDNDLCISYNTGKIVTISNLLAGGLQSVSGIFFVGLLLLLRYKKKKKSREEAKASN</sequence>
<dbReference type="GO" id="GO:0015347">
    <property type="term" value="F:sodium-independent organic anion transmembrane transporter activity"/>
    <property type="evidence" value="ECO:0007669"/>
    <property type="project" value="TreeGrafter"/>
</dbReference>
<feature type="region of interest" description="Disordered" evidence="2">
    <location>
        <begin position="270"/>
        <end position="329"/>
    </location>
</feature>
<dbReference type="EMBL" id="CAJFCJ010000006">
    <property type="protein sequence ID" value="CAD5116126.1"/>
    <property type="molecule type" value="Genomic_DNA"/>
</dbReference>
<dbReference type="InterPro" id="IPR004156">
    <property type="entry name" value="OATP"/>
</dbReference>
<evidence type="ECO:0000256" key="1">
    <source>
        <dbReference type="ARBA" id="ARBA00023157"/>
    </source>
</evidence>
<reference evidence="4 5" key="1">
    <citation type="submission" date="2020-08" db="EMBL/GenBank/DDBJ databases">
        <authorList>
            <person name="Hejnol A."/>
        </authorList>
    </citation>
    <scope>NUCLEOTIDE SEQUENCE [LARGE SCALE GENOMIC DNA]</scope>
</reference>
<dbReference type="OrthoDB" id="5062115at2759"/>